<dbReference type="EMBL" id="AP018495">
    <property type="protein sequence ID" value="BBI30532.1"/>
    <property type="molecule type" value="Genomic_DNA"/>
</dbReference>
<evidence type="ECO:0000313" key="2">
    <source>
        <dbReference type="Proteomes" id="UP001161669"/>
    </source>
</evidence>
<dbReference type="KEGG" id="vg:80540884"/>
<reference evidence="2" key="1">
    <citation type="journal article" date="2019" name="J. Virol.">
        <title>Medusavirus, a novel large DNA virus discovered from hot spring water.</title>
        <authorList>
            <person name="Yoshikawa G."/>
            <person name="Blanc-Mathieu R."/>
            <person name="Song C."/>
            <person name="Kayama Y."/>
            <person name="Mochizuki T."/>
            <person name="Murata K."/>
            <person name="Ogata H."/>
            <person name="Takemura M."/>
        </authorList>
    </citation>
    <scope>NUCLEOTIDE SEQUENCE [LARGE SCALE GENOMIC DNA]</scope>
</reference>
<sequence length="142" mass="17033">MTTEDKLFKWVMRRYDERRTSRRNKDFFLGTNDNITHNKNQIESTTGGKVEKHPESGEWWLRQQSEESRLEDFYAECMYSYDLYAFMSNRGCRETSPFKFPLGCDGRVEQLRYRIEGDTGKKMVRDLTGWWLIEPDDPSFSE</sequence>
<organism evidence="1 2">
    <name type="scientific">Acanthamoeba castellanii medusavirus J1</name>
    <dbReference type="NCBI Taxonomy" id="3114988"/>
    <lineage>
        <taxon>Viruses</taxon>
        <taxon>Varidnaviria</taxon>
        <taxon>Bamfordvirae</taxon>
        <taxon>Nucleocytoviricota</taxon>
        <taxon>Megaviricetes</taxon>
        <taxon>Mamonoviridae</taxon>
        <taxon>Medusavirus</taxon>
        <taxon>Medusavirus medusae</taxon>
    </lineage>
</organism>
<accession>A0A3T1CXH0</accession>
<protein>
    <submittedName>
        <fullName evidence="1">Uncharacterized protein</fullName>
    </submittedName>
</protein>
<proteinExistence type="predicted"/>
<dbReference type="Proteomes" id="UP001161669">
    <property type="component" value="Segment"/>
</dbReference>
<name>A0A3T1CXH0_9VIRU</name>
<keyword evidence="2" id="KW-1185">Reference proteome</keyword>
<evidence type="ECO:0000313" key="1">
    <source>
        <dbReference type="EMBL" id="BBI30532.1"/>
    </source>
</evidence>